<accession>A0AAV4ASY7</accession>
<gene>
    <name evidence="2" type="ORF">PoB_003693500</name>
</gene>
<name>A0AAV4ASY7_9GAST</name>
<evidence type="ECO:0000313" key="2">
    <source>
        <dbReference type="EMBL" id="GFO10430.1"/>
    </source>
</evidence>
<organism evidence="2 3">
    <name type="scientific">Plakobranchus ocellatus</name>
    <dbReference type="NCBI Taxonomy" id="259542"/>
    <lineage>
        <taxon>Eukaryota</taxon>
        <taxon>Metazoa</taxon>
        <taxon>Spiralia</taxon>
        <taxon>Lophotrochozoa</taxon>
        <taxon>Mollusca</taxon>
        <taxon>Gastropoda</taxon>
        <taxon>Heterobranchia</taxon>
        <taxon>Euthyneura</taxon>
        <taxon>Panpulmonata</taxon>
        <taxon>Sacoglossa</taxon>
        <taxon>Placobranchoidea</taxon>
        <taxon>Plakobranchidae</taxon>
        <taxon>Plakobranchus</taxon>
    </lineage>
</organism>
<feature type="compositionally biased region" description="Polar residues" evidence="1">
    <location>
        <begin position="1"/>
        <end position="13"/>
    </location>
</feature>
<dbReference type="AlphaFoldDB" id="A0AAV4ASY7"/>
<evidence type="ECO:0000256" key="1">
    <source>
        <dbReference type="SAM" id="MobiDB-lite"/>
    </source>
</evidence>
<feature type="region of interest" description="Disordered" evidence="1">
    <location>
        <begin position="1"/>
        <end position="20"/>
    </location>
</feature>
<protein>
    <submittedName>
        <fullName evidence="2">Uncharacterized protein</fullName>
    </submittedName>
</protein>
<proteinExistence type="predicted"/>
<sequence length="83" mass="8885">MASRSESPSQLESTTRTTITTTTTTAAASAAHWCLTQELTTSLLASLWASDRCLLSGAVDSSVATARRAEGRAKYIIFQMTEI</sequence>
<dbReference type="EMBL" id="BLXT01004163">
    <property type="protein sequence ID" value="GFO10430.1"/>
    <property type="molecule type" value="Genomic_DNA"/>
</dbReference>
<reference evidence="2 3" key="1">
    <citation type="journal article" date="2021" name="Elife">
        <title>Chloroplast acquisition without the gene transfer in kleptoplastic sea slugs, Plakobranchus ocellatus.</title>
        <authorList>
            <person name="Maeda T."/>
            <person name="Takahashi S."/>
            <person name="Yoshida T."/>
            <person name="Shimamura S."/>
            <person name="Takaki Y."/>
            <person name="Nagai Y."/>
            <person name="Toyoda A."/>
            <person name="Suzuki Y."/>
            <person name="Arimoto A."/>
            <person name="Ishii H."/>
            <person name="Satoh N."/>
            <person name="Nishiyama T."/>
            <person name="Hasebe M."/>
            <person name="Maruyama T."/>
            <person name="Minagawa J."/>
            <person name="Obokata J."/>
            <person name="Shigenobu S."/>
        </authorList>
    </citation>
    <scope>NUCLEOTIDE SEQUENCE [LARGE SCALE GENOMIC DNA]</scope>
</reference>
<evidence type="ECO:0000313" key="3">
    <source>
        <dbReference type="Proteomes" id="UP000735302"/>
    </source>
</evidence>
<comment type="caution">
    <text evidence="2">The sequence shown here is derived from an EMBL/GenBank/DDBJ whole genome shotgun (WGS) entry which is preliminary data.</text>
</comment>
<dbReference type="Proteomes" id="UP000735302">
    <property type="component" value="Unassembled WGS sequence"/>
</dbReference>
<keyword evidence="3" id="KW-1185">Reference proteome</keyword>